<feature type="transmembrane region" description="Helical" evidence="1">
    <location>
        <begin position="276"/>
        <end position="301"/>
    </location>
</feature>
<dbReference type="Proteomes" id="UP000823891">
    <property type="component" value="Unassembled WGS sequence"/>
</dbReference>
<feature type="transmembrane region" description="Helical" evidence="1">
    <location>
        <begin position="74"/>
        <end position="91"/>
    </location>
</feature>
<evidence type="ECO:0000256" key="1">
    <source>
        <dbReference type="SAM" id="Phobius"/>
    </source>
</evidence>
<accession>A0A9D2NK57</accession>
<feature type="transmembrane region" description="Helical" evidence="1">
    <location>
        <begin position="103"/>
        <end position="124"/>
    </location>
</feature>
<feature type="transmembrane region" description="Helical" evidence="1">
    <location>
        <begin position="411"/>
        <end position="429"/>
    </location>
</feature>
<organism evidence="2 3">
    <name type="scientific">Candidatus Eisenbergiella merdavium</name>
    <dbReference type="NCBI Taxonomy" id="2838551"/>
    <lineage>
        <taxon>Bacteria</taxon>
        <taxon>Bacillati</taxon>
        <taxon>Bacillota</taxon>
        <taxon>Clostridia</taxon>
        <taxon>Lachnospirales</taxon>
        <taxon>Lachnospiraceae</taxon>
        <taxon>Eisenbergiella</taxon>
    </lineage>
</organism>
<dbReference type="InterPro" id="IPR025291">
    <property type="entry name" value="DUF4153"/>
</dbReference>
<evidence type="ECO:0000313" key="2">
    <source>
        <dbReference type="EMBL" id="HJC25854.1"/>
    </source>
</evidence>
<proteinExistence type="predicted"/>
<reference evidence="2" key="1">
    <citation type="journal article" date="2021" name="PeerJ">
        <title>Extensive microbial diversity within the chicken gut microbiome revealed by metagenomics and culture.</title>
        <authorList>
            <person name="Gilroy R."/>
            <person name="Ravi A."/>
            <person name="Getino M."/>
            <person name="Pursley I."/>
            <person name="Horton D.L."/>
            <person name="Alikhan N.F."/>
            <person name="Baker D."/>
            <person name="Gharbi K."/>
            <person name="Hall N."/>
            <person name="Watson M."/>
            <person name="Adriaenssens E.M."/>
            <person name="Foster-Nyarko E."/>
            <person name="Jarju S."/>
            <person name="Secka A."/>
            <person name="Antonio M."/>
            <person name="Oren A."/>
            <person name="Chaudhuri R.R."/>
            <person name="La Ragione R."/>
            <person name="Hildebrand F."/>
            <person name="Pallen M.J."/>
        </authorList>
    </citation>
    <scope>NUCLEOTIDE SEQUENCE</scope>
    <source>
        <strain evidence="2">USAMLcec2-132</strain>
    </source>
</reference>
<feature type="transmembrane region" description="Helical" evidence="1">
    <location>
        <begin position="354"/>
        <end position="375"/>
    </location>
</feature>
<evidence type="ECO:0000313" key="3">
    <source>
        <dbReference type="Proteomes" id="UP000823891"/>
    </source>
</evidence>
<keyword evidence="1" id="KW-0812">Transmembrane</keyword>
<feature type="transmembrane region" description="Helical" evidence="1">
    <location>
        <begin position="237"/>
        <end position="255"/>
    </location>
</feature>
<dbReference type="AlphaFoldDB" id="A0A9D2NK57"/>
<reference evidence="2" key="2">
    <citation type="submission" date="2021-04" db="EMBL/GenBank/DDBJ databases">
        <authorList>
            <person name="Gilroy R."/>
        </authorList>
    </citation>
    <scope>NUCLEOTIDE SEQUENCE</scope>
    <source>
        <strain evidence="2">USAMLcec2-132</strain>
    </source>
</reference>
<protein>
    <submittedName>
        <fullName evidence="2">DUF4173 domain-containing protein</fullName>
    </submittedName>
</protein>
<comment type="caution">
    <text evidence="2">The sequence shown here is derived from an EMBL/GenBank/DDBJ whole genome shotgun (WGS) entry which is preliminary data.</text>
</comment>
<keyword evidence="1" id="KW-1133">Transmembrane helix</keyword>
<sequence length="530" mass="59910">MDVRDVRERELRNGGFMEERMEKGAVCAANVQKTTVQADEHRIFMRKNYAFFGGASALYALFYTFCLYRNASGITYPFFAAGTLVYFYLCTRRSGVPWKKDSIFYLVSILLLGVSVFLTDNSAINGMTKAGILLLTVSMMLHQYMNDGRWNFSKYMLSLGQGALETVASLGYPVSDGNAWLKGREQEGKNAKSRYVLLGILILCPLLVVILALLASADLVFRELFIHLFDYVEPIDIFMVCFMLAFMFFVSYSFIAMLNRRVIREECADRRRQEPVLAITVTSVLAFVYLIFCGIQIVYLFFQKSGLPDGQSYASYARQGFFQLLAVCLINLAIVLVCLSFFRESRALKGILTVISLCTGCMAASSAYRMLLYIGAYRLTFLRILVLWALAVIAASLVGILCSIFRKDFPLFRYLMVVVTVCYIILAFAKPDYWIARFNMEYVNRESGLELTAEQRGEFYGDFIYLSGLSADAAPVLASEENYAFLCGETDAMKRYFARMEARAQENGIRTFNLSRYLAGRALDGRSGVS</sequence>
<feature type="transmembrane region" description="Helical" evidence="1">
    <location>
        <begin position="49"/>
        <end position="68"/>
    </location>
</feature>
<feature type="transmembrane region" description="Helical" evidence="1">
    <location>
        <begin position="195"/>
        <end position="217"/>
    </location>
</feature>
<name>A0A9D2NK57_9FIRM</name>
<gene>
    <name evidence="2" type="ORF">H9761_19525</name>
</gene>
<feature type="transmembrane region" description="Helical" evidence="1">
    <location>
        <begin position="381"/>
        <end position="404"/>
    </location>
</feature>
<feature type="transmembrane region" description="Helical" evidence="1">
    <location>
        <begin position="130"/>
        <end position="146"/>
    </location>
</feature>
<keyword evidence="1" id="KW-0472">Membrane</keyword>
<dbReference type="EMBL" id="DWWS01000073">
    <property type="protein sequence ID" value="HJC25854.1"/>
    <property type="molecule type" value="Genomic_DNA"/>
</dbReference>
<feature type="transmembrane region" description="Helical" evidence="1">
    <location>
        <begin position="321"/>
        <end position="342"/>
    </location>
</feature>
<dbReference type="Pfam" id="PF13687">
    <property type="entry name" value="DUF4153"/>
    <property type="match status" value="1"/>
</dbReference>